<dbReference type="CDD" id="cd14748">
    <property type="entry name" value="PBP2_UgpB"/>
    <property type="match status" value="1"/>
</dbReference>
<organism evidence="2 3">
    <name type="scientific">Novibacillus thermophilus</name>
    <dbReference type="NCBI Taxonomy" id="1471761"/>
    <lineage>
        <taxon>Bacteria</taxon>
        <taxon>Bacillati</taxon>
        <taxon>Bacillota</taxon>
        <taxon>Bacilli</taxon>
        <taxon>Bacillales</taxon>
        <taxon>Thermoactinomycetaceae</taxon>
        <taxon>Novibacillus</taxon>
    </lineage>
</organism>
<name>A0A1U9K4H4_9BACL</name>
<evidence type="ECO:0000313" key="2">
    <source>
        <dbReference type="EMBL" id="AQS54949.1"/>
    </source>
</evidence>
<sequence>MSRWFHLLVGVVSLVFVLSACSGSVSPGAGSEEDVEIPEGATEVVMWNLFGGGDAEYMQAIVDKFNESQSEFFVNNVMQEFDEYYTKLLTSVAAGKGPDLAIAHSHVLPELVNQGLLMELDDYASKSGMDFADFNQNVLDVTVYDGKHYAVPIDTHPQIMYINNDLVRDAGLLSDDGSVEMEESPEGFVKFLTTLKEELPEDKMAFAFSSAGEDPYRIWWALYTQMGGEHLLSEDLENPDYVLDEEKAIKAANYIKDLYHKHEVVPLNLADFYSDFQSGQAAVMSTGVWATGIWERTEGLDFTAMPFPNMYEREGAWANSHTFILPYYADADEEKQRAAVEFMNFATENGLMWAEAGHIPAKDTVVKSEEFNEMPYRSEYAEVANYVNFADRTIYARGVQEIVIRNLDLVWSNKVTAEEAFATIEQEVTELIGN</sequence>
<keyword evidence="1" id="KW-0732">Signal</keyword>
<proteinExistence type="predicted"/>
<dbReference type="EMBL" id="CP019699">
    <property type="protein sequence ID" value="AQS54949.1"/>
    <property type="molecule type" value="Genomic_DNA"/>
</dbReference>
<dbReference type="PANTHER" id="PTHR43649">
    <property type="entry name" value="ARABINOSE-BINDING PROTEIN-RELATED"/>
    <property type="match status" value="1"/>
</dbReference>
<dbReference type="OrthoDB" id="9768630at2"/>
<evidence type="ECO:0000313" key="3">
    <source>
        <dbReference type="Proteomes" id="UP000188603"/>
    </source>
</evidence>
<feature type="signal peptide" evidence="1">
    <location>
        <begin position="1"/>
        <end position="22"/>
    </location>
</feature>
<gene>
    <name evidence="2" type="ORF">B0W44_03355</name>
</gene>
<feature type="chain" id="PRO_5038706502" evidence="1">
    <location>
        <begin position="23"/>
        <end position="434"/>
    </location>
</feature>
<dbReference type="InterPro" id="IPR050490">
    <property type="entry name" value="Bact_solute-bd_prot1"/>
</dbReference>
<dbReference type="Pfam" id="PF13416">
    <property type="entry name" value="SBP_bac_8"/>
    <property type="match status" value="1"/>
</dbReference>
<keyword evidence="3" id="KW-1185">Reference proteome</keyword>
<evidence type="ECO:0000256" key="1">
    <source>
        <dbReference type="SAM" id="SignalP"/>
    </source>
</evidence>
<dbReference type="AlphaFoldDB" id="A0A1U9K4H4"/>
<dbReference type="Gene3D" id="3.40.190.10">
    <property type="entry name" value="Periplasmic binding protein-like II"/>
    <property type="match status" value="1"/>
</dbReference>
<accession>A0A1U9K4H4</accession>
<dbReference type="PANTHER" id="PTHR43649:SF12">
    <property type="entry name" value="DIACETYLCHITOBIOSE BINDING PROTEIN DASA"/>
    <property type="match status" value="1"/>
</dbReference>
<dbReference type="KEGG" id="ntr:B0W44_03355"/>
<dbReference type="STRING" id="1471761.B0W44_03355"/>
<dbReference type="InterPro" id="IPR006059">
    <property type="entry name" value="SBP"/>
</dbReference>
<protein>
    <submittedName>
        <fullName evidence="2">ABC transporter substrate-binding protein</fullName>
    </submittedName>
</protein>
<dbReference type="RefSeq" id="WP_077718768.1">
    <property type="nucleotide sequence ID" value="NZ_CP019699.1"/>
</dbReference>
<dbReference type="SUPFAM" id="SSF53850">
    <property type="entry name" value="Periplasmic binding protein-like II"/>
    <property type="match status" value="1"/>
</dbReference>
<reference evidence="2 3" key="1">
    <citation type="journal article" date="2015" name="Int. J. Syst. Evol. Microbiol.">
        <title>Novibacillus thermophilus gen. nov., sp. nov., a Gram-staining-negative and moderately thermophilic member of the family Thermoactinomycetaceae.</title>
        <authorList>
            <person name="Yang G."/>
            <person name="Chen J."/>
            <person name="Zhou S."/>
        </authorList>
    </citation>
    <scope>NUCLEOTIDE SEQUENCE [LARGE SCALE GENOMIC DNA]</scope>
    <source>
        <strain evidence="2 3">SG-1</strain>
    </source>
</reference>
<dbReference type="PROSITE" id="PS51257">
    <property type="entry name" value="PROKAR_LIPOPROTEIN"/>
    <property type="match status" value="1"/>
</dbReference>
<dbReference type="Proteomes" id="UP000188603">
    <property type="component" value="Chromosome"/>
</dbReference>